<dbReference type="InterPro" id="IPR031571">
    <property type="entry name" value="RcpC_dom"/>
</dbReference>
<sequence length="348" mass="36174">MDRKKLLLLVGALIVAIGTAFAARSMFAGAASPQAAAAAKVQMGAKVLVANRALPAGTIITADAMGYQPWPKDLVQDVYFTEDKTDMSKLLGTVVRHPITAGEPVTQGSLVSPGDRGFLAAALGPGMRAVTIPVSARTAVAGFVFPGDHIDLVLTQTVKGGVQPLKTAETILKNLRVLATDQSTEQEQIEGKTRVRTFSTVTVEATPKIAEKIAVAQTIGTISLSLRSLADNSSELDQAIALGQIKIPPGTSKADEERILKQAMAKPIEADGNSFATGGDVSRFQPKKNTAADPASAVQAMVKAMAPAMPQMPAGGSMTAAAKALFSPGPVVRVTRGRDTQEVKVGSH</sequence>
<accession>A0A117UST1</accession>
<dbReference type="Pfam" id="PF16976">
    <property type="entry name" value="RcpC"/>
    <property type="match status" value="1"/>
</dbReference>
<name>A0A117UST1_9SPHN</name>
<dbReference type="RefSeq" id="WP_067912781.1">
    <property type="nucleotide sequence ID" value="NZ_KQ954246.1"/>
</dbReference>
<proteinExistence type="predicted"/>
<dbReference type="Pfam" id="PF08666">
    <property type="entry name" value="SAF"/>
    <property type="match status" value="1"/>
</dbReference>
<evidence type="ECO:0000313" key="4">
    <source>
        <dbReference type="Proteomes" id="UP000058012"/>
    </source>
</evidence>
<feature type="signal peptide" evidence="1">
    <location>
        <begin position="1"/>
        <end position="22"/>
    </location>
</feature>
<protein>
    <submittedName>
        <fullName evidence="3">Pilus assembly protein CpaB</fullName>
    </submittedName>
</protein>
<dbReference type="InterPro" id="IPR017592">
    <property type="entry name" value="Pilus_assmbl_Flp-typ_CpaB"/>
</dbReference>
<dbReference type="OrthoDB" id="163768at2"/>
<dbReference type="Proteomes" id="UP000058012">
    <property type="component" value="Unassembled WGS sequence"/>
</dbReference>
<gene>
    <name evidence="3" type="ORF">AQZ52_15090</name>
</gene>
<keyword evidence="4" id="KW-1185">Reference proteome</keyword>
<evidence type="ECO:0000313" key="3">
    <source>
        <dbReference type="EMBL" id="KUR70184.1"/>
    </source>
</evidence>
<evidence type="ECO:0000259" key="2">
    <source>
        <dbReference type="SMART" id="SM00858"/>
    </source>
</evidence>
<evidence type="ECO:0000256" key="1">
    <source>
        <dbReference type="SAM" id="SignalP"/>
    </source>
</evidence>
<comment type="caution">
    <text evidence="3">The sequence shown here is derived from an EMBL/GenBank/DDBJ whole genome shotgun (WGS) entry which is preliminary data.</text>
</comment>
<keyword evidence="1" id="KW-0732">Signal</keyword>
<dbReference type="EMBL" id="LLZS01000009">
    <property type="protein sequence ID" value="KUR70184.1"/>
    <property type="molecule type" value="Genomic_DNA"/>
</dbReference>
<dbReference type="CDD" id="cd11614">
    <property type="entry name" value="SAF_CpaB_FlgA_like"/>
    <property type="match status" value="1"/>
</dbReference>
<reference evidence="3 4" key="1">
    <citation type="submission" date="2015-10" db="EMBL/GenBank/DDBJ databases">
        <title>Draft genome sequence of Novosphingobium fuchskuhlense DSM 25065 isolated from a surface water sample of the southwest basin of Lake Grosse Fuchskuhle.</title>
        <authorList>
            <person name="Ruckert C."/>
            <person name="Winkler A."/>
            <person name="Glaeser J."/>
            <person name="Grossart H.-P."/>
            <person name="Kalinowski J."/>
            <person name="Glaeser S."/>
        </authorList>
    </citation>
    <scope>NUCLEOTIDE SEQUENCE [LARGE SCALE GENOMIC DNA]</scope>
    <source>
        <strain evidence="3 4">FNE08-7</strain>
    </source>
</reference>
<feature type="domain" description="SAF" evidence="2">
    <location>
        <begin position="45"/>
        <end position="111"/>
    </location>
</feature>
<organism evidence="3 4">
    <name type="scientific">Novosphingobium fuchskuhlense</name>
    <dbReference type="NCBI Taxonomy" id="1117702"/>
    <lineage>
        <taxon>Bacteria</taxon>
        <taxon>Pseudomonadati</taxon>
        <taxon>Pseudomonadota</taxon>
        <taxon>Alphaproteobacteria</taxon>
        <taxon>Sphingomonadales</taxon>
        <taxon>Sphingomonadaceae</taxon>
        <taxon>Novosphingobium</taxon>
    </lineage>
</organism>
<dbReference type="NCBIfam" id="TIGR03177">
    <property type="entry name" value="pilus_cpaB"/>
    <property type="match status" value="1"/>
</dbReference>
<dbReference type="SMART" id="SM00858">
    <property type="entry name" value="SAF"/>
    <property type="match status" value="1"/>
</dbReference>
<dbReference type="InterPro" id="IPR013974">
    <property type="entry name" value="SAF"/>
</dbReference>
<dbReference type="STRING" id="1117702.AQZ52_15090"/>
<feature type="chain" id="PRO_5007156887" evidence="1">
    <location>
        <begin position="23"/>
        <end position="348"/>
    </location>
</feature>
<dbReference type="AlphaFoldDB" id="A0A117UST1"/>
<dbReference type="Gene3D" id="3.90.1210.10">
    <property type="entry name" value="Antifreeze-like/N-acetylneuraminic acid synthase C-terminal domain"/>
    <property type="match status" value="1"/>
</dbReference>